<reference evidence="2" key="1">
    <citation type="journal article" date="2023" name="Plant J.">
        <title>The genome of the king protea, Protea cynaroides.</title>
        <authorList>
            <person name="Chang J."/>
            <person name="Duong T.A."/>
            <person name="Schoeman C."/>
            <person name="Ma X."/>
            <person name="Roodt D."/>
            <person name="Barker N."/>
            <person name="Li Z."/>
            <person name="Van de Peer Y."/>
            <person name="Mizrachi E."/>
        </authorList>
    </citation>
    <scope>NUCLEOTIDE SEQUENCE</scope>
    <source>
        <tissue evidence="2">Young leaves</tissue>
    </source>
</reference>
<name>A0A9Q0K3L5_9MAGN</name>
<dbReference type="EMBL" id="JAMYWD010000009">
    <property type="protein sequence ID" value="KAJ4961607.1"/>
    <property type="molecule type" value="Genomic_DNA"/>
</dbReference>
<dbReference type="Pfam" id="PF25349">
    <property type="entry name" value="PH_PHS1"/>
    <property type="match status" value="1"/>
</dbReference>
<evidence type="ECO:0000259" key="1">
    <source>
        <dbReference type="Pfam" id="PF25349"/>
    </source>
</evidence>
<evidence type="ECO:0000313" key="3">
    <source>
        <dbReference type="Proteomes" id="UP001141806"/>
    </source>
</evidence>
<proteinExistence type="predicted"/>
<sequence>MAGTLSSVETEHVGTLFTAIEELWEVEFSRFFNFPSLPSTSLVLKPLRKSIISRLKGTWLSSSSTASLNLLSYHSTPELILVVSLRGKIYEEHFVSNLHFSWPQVSSVYQCSTRGSRVVFASYRDSIGQIQKFALRFSTSSEAEKFINVLKESLKDLINIGYPRGNFKSEISSESVFSSSNGLQCRAEKDASYMTPEVSYVTPHATYTSQMLLLDNEASQTTCLLEPAPDNDFEGIFAALPPSFTALLANCCTEAEQERPKLPEEVDLKTQITIC</sequence>
<evidence type="ECO:0000313" key="2">
    <source>
        <dbReference type="EMBL" id="KAJ4961607.1"/>
    </source>
</evidence>
<dbReference type="Proteomes" id="UP001141806">
    <property type="component" value="Unassembled WGS sequence"/>
</dbReference>
<feature type="domain" description="Poor homologous synapsis 1 PH" evidence="1">
    <location>
        <begin position="24"/>
        <end position="158"/>
    </location>
</feature>
<comment type="caution">
    <text evidence="2">The sequence shown here is derived from an EMBL/GenBank/DDBJ whole genome shotgun (WGS) entry which is preliminary data.</text>
</comment>
<organism evidence="2 3">
    <name type="scientific">Protea cynaroides</name>
    <dbReference type="NCBI Taxonomy" id="273540"/>
    <lineage>
        <taxon>Eukaryota</taxon>
        <taxon>Viridiplantae</taxon>
        <taxon>Streptophyta</taxon>
        <taxon>Embryophyta</taxon>
        <taxon>Tracheophyta</taxon>
        <taxon>Spermatophyta</taxon>
        <taxon>Magnoliopsida</taxon>
        <taxon>Proteales</taxon>
        <taxon>Proteaceae</taxon>
        <taxon>Protea</taxon>
    </lineage>
</organism>
<dbReference type="AlphaFoldDB" id="A0A9Q0K3L5"/>
<protein>
    <recommendedName>
        <fullName evidence="1">Poor homologous synapsis 1 PH domain-containing protein</fullName>
    </recommendedName>
</protein>
<accession>A0A9Q0K3L5</accession>
<keyword evidence="3" id="KW-1185">Reference proteome</keyword>
<gene>
    <name evidence="2" type="ORF">NE237_021517</name>
</gene>
<dbReference type="InterPro" id="IPR057619">
    <property type="entry name" value="PH_PHS1"/>
</dbReference>
<dbReference type="OrthoDB" id="1864854at2759"/>